<sequence length="198" mass="21561">MSPAKMLIADWQLALNYHSPADIGGMLGLGQPLQGTAWPSVSYTDVDGDITLGAQVNVVNYLYAVGDFERLAHETKNASASLHNGTTSYARVVKAVGLKLKYQIVYIPVMLLVGSVCVSAAALITSGLLMADIVRGTASVRMWQQVGTVQLLADEMKGLLDDPIFEELYQSRKTGAERIARHYKVRLKVLGRRLRKAA</sequence>
<dbReference type="Proteomes" id="UP001320245">
    <property type="component" value="Unassembled WGS sequence"/>
</dbReference>
<gene>
    <name evidence="2" type="ORF">SLS53_000280</name>
</gene>
<name>A0AAN9UMG0_9PEZI</name>
<keyword evidence="1" id="KW-0472">Membrane</keyword>
<reference evidence="2 3" key="1">
    <citation type="journal article" date="2023" name="PLoS ONE">
        <title>Cytospora paraplurivora sp. nov. isolated from orchards with fruit tree decline syndrome in Ontario, Canada.</title>
        <authorList>
            <person name="Ilyukhin E."/>
            <person name="Nguyen H.D.T."/>
            <person name="Castle A.J."/>
            <person name="Ellouze W."/>
        </authorList>
    </citation>
    <scope>NUCLEOTIDE SEQUENCE [LARGE SCALE GENOMIC DNA]</scope>
    <source>
        <strain evidence="2 3">FDS-564</strain>
    </source>
</reference>
<keyword evidence="1" id="KW-0812">Transmembrane</keyword>
<accession>A0AAN9UMG0</accession>
<evidence type="ECO:0000313" key="2">
    <source>
        <dbReference type="EMBL" id="KAK7749701.1"/>
    </source>
</evidence>
<protein>
    <submittedName>
        <fullName evidence="2">Uncharacterized protein</fullName>
    </submittedName>
</protein>
<evidence type="ECO:0000313" key="3">
    <source>
        <dbReference type="Proteomes" id="UP001320245"/>
    </source>
</evidence>
<keyword evidence="1" id="KW-1133">Transmembrane helix</keyword>
<comment type="caution">
    <text evidence="2">The sequence shown here is derived from an EMBL/GenBank/DDBJ whole genome shotgun (WGS) entry which is preliminary data.</text>
</comment>
<proteinExistence type="predicted"/>
<dbReference type="EMBL" id="JAJSPL020000001">
    <property type="protein sequence ID" value="KAK7749701.1"/>
    <property type="molecule type" value="Genomic_DNA"/>
</dbReference>
<keyword evidence="3" id="KW-1185">Reference proteome</keyword>
<evidence type="ECO:0000256" key="1">
    <source>
        <dbReference type="SAM" id="Phobius"/>
    </source>
</evidence>
<dbReference type="AlphaFoldDB" id="A0AAN9UMG0"/>
<feature type="transmembrane region" description="Helical" evidence="1">
    <location>
        <begin position="104"/>
        <end position="131"/>
    </location>
</feature>
<organism evidence="2 3">
    <name type="scientific">Cytospora paraplurivora</name>
    <dbReference type="NCBI Taxonomy" id="2898453"/>
    <lineage>
        <taxon>Eukaryota</taxon>
        <taxon>Fungi</taxon>
        <taxon>Dikarya</taxon>
        <taxon>Ascomycota</taxon>
        <taxon>Pezizomycotina</taxon>
        <taxon>Sordariomycetes</taxon>
        <taxon>Sordariomycetidae</taxon>
        <taxon>Diaporthales</taxon>
        <taxon>Cytosporaceae</taxon>
        <taxon>Cytospora</taxon>
    </lineage>
</organism>